<proteinExistence type="predicted"/>
<evidence type="ECO:0000256" key="2">
    <source>
        <dbReference type="SAM" id="Phobius"/>
    </source>
</evidence>
<dbReference type="EMBL" id="UOFR01000012">
    <property type="protein sequence ID" value="VAW91496.1"/>
    <property type="molecule type" value="Genomic_DNA"/>
</dbReference>
<dbReference type="NCBIfam" id="TIGR03784">
    <property type="entry name" value="marine_sortase"/>
    <property type="match status" value="1"/>
</dbReference>
<dbReference type="Gene3D" id="2.40.260.10">
    <property type="entry name" value="Sortase"/>
    <property type="match status" value="1"/>
</dbReference>
<reference evidence="3" key="1">
    <citation type="submission" date="2018-06" db="EMBL/GenBank/DDBJ databases">
        <authorList>
            <person name="Zhirakovskaya E."/>
        </authorList>
    </citation>
    <scope>NUCLEOTIDE SEQUENCE</scope>
</reference>
<dbReference type="GO" id="GO:0016787">
    <property type="term" value="F:hydrolase activity"/>
    <property type="evidence" value="ECO:0007669"/>
    <property type="project" value="UniProtKB-KW"/>
</dbReference>
<dbReference type="InterPro" id="IPR023365">
    <property type="entry name" value="Sortase_dom-sf"/>
</dbReference>
<accession>A0A3B1AFT6</accession>
<dbReference type="SUPFAM" id="SSF63817">
    <property type="entry name" value="Sortase"/>
    <property type="match status" value="1"/>
</dbReference>
<sequence length="202" mass="22743">MRFLSDKVLKIILFVLAIIAVYFLASAFYIPVKAVIAQNLLQSAWQSTLAGDSQVKPWPWADTWPVARLRVPGLDIDQIVLAGDQASNLAFAPGQRVHSFFDKLSGITIISAHRDTHFKFLQDVQLGQRIELQNEFGVVQTYQIEDMQIIDSGEMGIRPPEQGQWLTLVTCYPFNTINNNGSLRYVVFAEALTDCEYESCQS</sequence>
<dbReference type="AlphaFoldDB" id="A0A3B1AFT6"/>
<gene>
    <name evidence="3" type="ORF">MNBD_GAMMA21-1061</name>
</gene>
<evidence type="ECO:0000256" key="1">
    <source>
        <dbReference type="ARBA" id="ARBA00022801"/>
    </source>
</evidence>
<name>A0A3B1AFT6_9ZZZZ</name>
<feature type="transmembrane region" description="Helical" evidence="2">
    <location>
        <begin position="12"/>
        <end position="32"/>
    </location>
</feature>
<protein>
    <submittedName>
        <fullName evidence="3">LPXTG-site transpeptidase family protein</fullName>
    </submittedName>
</protein>
<dbReference type="CDD" id="cd05828">
    <property type="entry name" value="Sortase_D_1"/>
    <property type="match status" value="1"/>
</dbReference>
<dbReference type="Pfam" id="PF04203">
    <property type="entry name" value="Sortase"/>
    <property type="match status" value="1"/>
</dbReference>
<evidence type="ECO:0000313" key="3">
    <source>
        <dbReference type="EMBL" id="VAW91496.1"/>
    </source>
</evidence>
<keyword evidence="1" id="KW-0378">Hydrolase</keyword>
<organism evidence="3">
    <name type="scientific">hydrothermal vent metagenome</name>
    <dbReference type="NCBI Taxonomy" id="652676"/>
    <lineage>
        <taxon>unclassified sequences</taxon>
        <taxon>metagenomes</taxon>
        <taxon>ecological metagenomes</taxon>
    </lineage>
</organism>
<keyword evidence="2" id="KW-0812">Transmembrane</keyword>
<dbReference type="InterPro" id="IPR005754">
    <property type="entry name" value="Sortase"/>
</dbReference>
<dbReference type="InterPro" id="IPR041999">
    <property type="entry name" value="Sortase_D_1"/>
</dbReference>
<keyword evidence="2" id="KW-0472">Membrane</keyword>
<keyword evidence="2" id="KW-1133">Transmembrane helix</keyword>
<dbReference type="InterPro" id="IPR022445">
    <property type="entry name" value="Sortase_proteobact_type"/>
</dbReference>